<evidence type="ECO:0000313" key="4">
    <source>
        <dbReference type="EMBL" id="KAK3020111.1"/>
    </source>
</evidence>
<dbReference type="PROSITE" id="PS50082">
    <property type="entry name" value="WD_REPEATS_2"/>
    <property type="match status" value="2"/>
</dbReference>
<dbReference type="SUPFAM" id="SSF50998">
    <property type="entry name" value="Quinoprotein alcohol dehydrogenase-like"/>
    <property type="match status" value="1"/>
</dbReference>
<dbReference type="InterPro" id="IPR011047">
    <property type="entry name" value="Quinoprotein_ADH-like_sf"/>
</dbReference>
<dbReference type="SMART" id="SM00320">
    <property type="entry name" value="WD40"/>
    <property type="match status" value="2"/>
</dbReference>
<dbReference type="GO" id="GO:0120330">
    <property type="term" value="C:rixosome complex"/>
    <property type="evidence" value="ECO:0007669"/>
    <property type="project" value="TreeGrafter"/>
</dbReference>
<dbReference type="PANTHER" id="PTHR18763:SF3">
    <property type="entry name" value="OS09G0477800 PROTEIN"/>
    <property type="match status" value="1"/>
</dbReference>
<gene>
    <name evidence="4" type="ORF">RJ639_005249</name>
</gene>
<name>A0AA88W2U6_9ASTE</name>
<dbReference type="Gene3D" id="2.130.10.10">
    <property type="entry name" value="YVTN repeat-like/Quinoprotein amine dehydrogenase"/>
    <property type="match status" value="2"/>
</dbReference>
<dbReference type="Proteomes" id="UP001188597">
    <property type="component" value="Unassembled WGS sequence"/>
</dbReference>
<dbReference type="PANTHER" id="PTHR18763">
    <property type="entry name" value="WD-REPEAT PROTEIN 18"/>
    <property type="match status" value="1"/>
</dbReference>
<sequence>EIVLTSSPDGPISAYDAFSGATLARFTASRSPRKGLALVGKKLLAASHVSPDTGKGSIHLYNWWSSSTFLNLLVPEPVAPLAATLDGMYLFASGISGCIYALSLPAEDIIQSFSAHCKPISCLEINDDGSLLLSGSDDGTVAAFPIFMLLDTSSSNLKPSTFHRFVRHDSSVTSITIGSDGLVYNGTLKVAARQQPAKQRHGPVIWRQKHGGAVIAMAMLNVGKNLITASEDGSVWVWEVERGRVIKVLGEELGSISGLVVAKGFGDFGGLRVQMGGEIAEASQWRSRLGFSSKEVSRPIKEVMEMEELLNVVAQDRSRAITNLGVSNWDLRETFGAHSQGDQSGN</sequence>
<dbReference type="InterPro" id="IPR015943">
    <property type="entry name" value="WD40/YVTN_repeat-like_dom_sf"/>
</dbReference>
<evidence type="ECO:0000256" key="2">
    <source>
        <dbReference type="ARBA" id="ARBA00022737"/>
    </source>
</evidence>
<reference evidence="4" key="1">
    <citation type="submission" date="2022-12" db="EMBL/GenBank/DDBJ databases">
        <title>Draft genome assemblies for two species of Escallonia (Escalloniales).</title>
        <authorList>
            <person name="Chanderbali A."/>
            <person name="Dervinis C."/>
            <person name="Anghel I."/>
            <person name="Soltis D."/>
            <person name="Soltis P."/>
            <person name="Zapata F."/>
        </authorList>
    </citation>
    <scope>NUCLEOTIDE SEQUENCE</scope>
    <source>
        <strain evidence="4">UCBG64.0493</strain>
        <tissue evidence="4">Leaf</tissue>
    </source>
</reference>
<feature type="repeat" description="WD" evidence="3">
    <location>
        <begin position="207"/>
        <end position="248"/>
    </location>
</feature>
<dbReference type="GO" id="GO:0006364">
    <property type="term" value="P:rRNA processing"/>
    <property type="evidence" value="ECO:0007669"/>
    <property type="project" value="TreeGrafter"/>
</dbReference>
<dbReference type="PROSITE" id="PS00678">
    <property type="entry name" value="WD_REPEATS_1"/>
    <property type="match status" value="1"/>
</dbReference>
<organism evidence="4 5">
    <name type="scientific">Escallonia herrerae</name>
    <dbReference type="NCBI Taxonomy" id="1293975"/>
    <lineage>
        <taxon>Eukaryota</taxon>
        <taxon>Viridiplantae</taxon>
        <taxon>Streptophyta</taxon>
        <taxon>Embryophyta</taxon>
        <taxon>Tracheophyta</taxon>
        <taxon>Spermatophyta</taxon>
        <taxon>Magnoliopsida</taxon>
        <taxon>eudicotyledons</taxon>
        <taxon>Gunneridae</taxon>
        <taxon>Pentapetalae</taxon>
        <taxon>asterids</taxon>
        <taxon>campanulids</taxon>
        <taxon>Escalloniales</taxon>
        <taxon>Escalloniaceae</taxon>
        <taxon>Escallonia</taxon>
    </lineage>
</organism>
<dbReference type="GO" id="GO:0006261">
    <property type="term" value="P:DNA-templated DNA replication"/>
    <property type="evidence" value="ECO:0007669"/>
    <property type="project" value="TreeGrafter"/>
</dbReference>
<protein>
    <submittedName>
        <fullName evidence="4">Uncharacterized protein</fullName>
    </submittedName>
</protein>
<keyword evidence="5" id="KW-1185">Reference proteome</keyword>
<evidence type="ECO:0000313" key="5">
    <source>
        <dbReference type="Proteomes" id="UP001188597"/>
    </source>
</evidence>
<feature type="repeat" description="WD" evidence="3">
    <location>
        <begin position="113"/>
        <end position="141"/>
    </location>
</feature>
<dbReference type="AlphaFoldDB" id="A0AA88W2U6"/>
<dbReference type="Pfam" id="PF00400">
    <property type="entry name" value="WD40"/>
    <property type="match status" value="2"/>
</dbReference>
<proteinExistence type="predicted"/>
<accession>A0AA88W2U6</accession>
<evidence type="ECO:0000256" key="3">
    <source>
        <dbReference type="PROSITE-ProRule" id="PRU00221"/>
    </source>
</evidence>
<keyword evidence="1 3" id="KW-0853">WD repeat</keyword>
<dbReference type="PROSITE" id="PS50294">
    <property type="entry name" value="WD_REPEATS_REGION"/>
    <property type="match status" value="1"/>
</dbReference>
<comment type="caution">
    <text evidence="4">The sequence shown here is derived from an EMBL/GenBank/DDBJ whole genome shotgun (WGS) entry which is preliminary data.</text>
</comment>
<keyword evidence="2" id="KW-0677">Repeat</keyword>
<dbReference type="InterPro" id="IPR019775">
    <property type="entry name" value="WD40_repeat_CS"/>
</dbReference>
<dbReference type="InterPro" id="IPR045227">
    <property type="entry name" value="WDR18/Ipi3/RID3"/>
</dbReference>
<dbReference type="GO" id="GO:0005656">
    <property type="term" value="C:nuclear pre-replicative complex"/>
    <property type="evidence" value="ECO:0007669"/>
    <property type="project" value="TreeGrafter"/>
</dbReference>
<evidence type="ECO:0000256" key="1">
    <source>
        <dbReference type="ARBA" id="ARBA00022574"/>
    </source>
</evidence>
<dbReference type="InterPro" id="IPR001680">
    <property type="entry name" value="WD40_rpt"/>
</dbReference>
<dbReference type="EMBL" id="JAVXUP010000833">
    <property type="protein sequence ID" value="KAK3020111.1"/>
    <property type="molecule type" value="Genomic_DNA"/>
</dbReference>
<feature type="non-terminal residue" evidence="4">
    <location>
        <position position="1"/>
    </location>
</feature>